<dbReference type="EMBL" id="JBANQN010000003">
    <property type="protein sequence ID" value="KAK6794921.1"/>
    <property type="molecule type" value="Genomic_DNA"/>
</dbReference>
<evidence type="ECO:0000313" key="2">
    <source>
        <dbReference type="Proteomes" id="UP001371456"/>
    </source>
</evidence>
<organism evidence="1 2">
    <name type="scientific">Solanum bulbocastanum</name>
    <name type="common">Wild potato</name>
    <dbReference type="NCBI Taxonomy" id="147425"/>
    <lineage>
        <taxon>Eukaryota</taxon>
        <taxon>Viridiplantae</taxon>
        <taxon>Streptophyta</taxon>
        <taxon>Embryophyta</taxon>
        <taxon>Tracheophyta</taxon>
        <taxon>Spermatophyta</taxon>
        <taxon>Magnoliopsida</taxon>
        <taxon>eudicotyledons</taxon>
        <taxon>Gunneridae</taxon>
        <taxon>Pentapetalae</taxon>
        <taxon>asterids</taxon>
        <taxon>lamiids</taxon>
        <taxon>Solanales</taxon>
        <taxon>Solanaceae</taxon>
        <taxon>Solanoideae</taxon>
        <taxon>Solaneae</taxon>
        <taxon>Solanum</taxon>
    </lineage>
</organism>
<protein>
    <submittedName>
        <fullName evidence="1">Uncharacterized protein</fullName>
    </submittedName>
</protein>
<reference evidence="1 2" key="1">
    <citation type="submission" date="2024-02" db="EMBL/GenBank/DDBJ databases">
        <title>de novo genome assembly of Solanum bulbocastanum strain 11H21.</title>
        <authorList>
            <person name="Hosaka A.J."/>
        </authorList>
    </citation>
    <scope>NUCLEOTIDE SEQUENCE [LARGE SCALE GENOMIC DNA]</scope>
    <source>
        <tissue evidence="1">Young leaves</tissue>
    </source>
</reference>
<dbReference type="Proteomes" id="UP001371456">
    <property type="component" value="Unassembled WGS sequence"/>
</dbReference>
<accession>A0AAN8YK34</accession>
<sequence>MGPLHSTTFIVSEILSKILGEENNSEVLGEEISLVELVGLSIANFLGIDIFTSVEASLVFRQQILGCKDLRTLKQKSLRG</sequence>
<gene>
    <name evidence="1" type="ORF">RDI58_008374</name>
</gene>
<name>A0AAN8YK34_SOLBU</name>
<proteinExistence type="predicted"/>
<comment type="caution">
    <text evidence="1">The sequence shown here is derived from an EMBL/GenBank/DDBJ whole genome shotgun (WGS) entry which is preliminary data.</text>
</comment>
<dbReference type="AlphaFoldDB" id="A0AAN8YK34"/>
<evidence type="ECO:0000313" key="1">
    <source>
        <dbReference type="EMBL" id="KAK6794921.1"/>
    </source>
</evidence>
<keyword evidence="2" id="KW-1185">Reference proteome</keyword>